<sequence length="2069" mass="230348">MFNIDWSNVEIYLQMSDSMIRYMKSLPFWSNIEPYFQINQIVSSWIFDLISRLNLKPDLTLNLAELFPNATLLNEYVSATLNIDEKTSMKMLAGIAVRPDKISSLFMPTGDNSSAVIDLVCNSSTFTEFFLVPADADVTALSRALCDIISDGGADFVDQMKKSLKIDTLIMKINNVLQHTSTEVFSVRGSYMQQQELTAKIASFFNATSIMYDNINLNERFMRLTNETTWQSYVLALTENLPQFDLKLIGDALNGMMPLLRSMDWWLDAEKYFKMMNVLAEVGANRTAELPTVNVTLKTLIKDADNFRKLLSDSFAFTPDLFEGLVNAEFTLSPADLIAVNTTGDLQQIFCTARFPPTVNVTAVRNILCATNFQLILDEFLSELDLDIVIQEIGKIDVFSNVTSDFDWNDLLMNTNNLASNLGLFFTALRPPPVQEFFLYDGNMTAWFERLNKALVSANSLEANFKRVSLALQSLETSLAGTPIYRQMIITSQILQNYLDLAISKIDSLSTEVSLETILRNKTDLISLVEASFGAAPEIIELLLTQPMATNQLTALLTTPSADPCTMDLSVLFVNATPADIIKLQDVFCTVNITALFEEIKKEIETTYLMPAKDYDANATTFDWQGYMSRFTQLSQKISDMIQSPPTISPELIALINVTEYMNMFDRVQDFWLNQQFQLNANSFSALMQSLTPLLTSSQFGQQLSKFINVADIIISRVNGKLTDIKNNDVSLNTLLGDATELKKYLGNVIGMSPETVASLLLSQLGGEALVLLVTNRSSELCSLDADKIIILPEGGSADLEMIKSLFCDVNFTAFLNELTDEFNVSSIIQTLSSNTSAPVQWDRLFSNTQELASVITYLATNDPVIDQNLLEAFNMSRFSIVWQSLRDYDPANLLRLLDIYNPLVREAAGDSWPLIQLLITQYSAGVSNVQHILADMVSSGFTFESLLNNRTALLEFYSKISDSSTDLISETILSTARNAMNQLLQRDEIQDIVCNDTAVRTLVKNLPAYVDLTSVFCGVKDESWVAAIKARNYSVLEVQGLISAIDRWYFDAYIREEYSWEYINSHLADYYAEYANASLGDLEKPVKELISVLSNLGTIPPQYFPGFNFSYWMPLIDTLAISYTQNLPKQVLRTLELLEPLMRDTDFWVTLRGSVSAASQYMSWINDKLEEIDQLGENIDIVKLLPDLDEVEELLKLAVSPESAAEFLTAALQPAQLVEVLTSDPKAVFCDPAIFSKSFLFPTGTDVATLQTDLCEASRNDSFVLQKVWQMFDMQMLASELSLLTGTQQPTQQLTESPFRTMLKQFERLLSNAHVITRLMEAFNKNMPEVSSYFTMALTTVNTVLDPTANNVGGMCDALVSLIDEVPEFKVAEPFLVQMQTGNSIMAEIATAIDGLDDFLCELPSLNMSTLLNNALDSDLLTIVDKIVKINDADYLTTTPFKCSAMIRDSMLPQQKIQNLIVDAMNGSFEVCIRKLQTENITLLSELSSYTGLVNGIRDLLNSEVLQSLKWLEPIRPLLDDVIASLLGQVQVTRLEAIVNQTAIMEVLNEIFSTNSSISTEEFLKSFYKIDELLSLLNRTMPEAEQLVCDSDYLKDMIQQDLVYVENVRHVLCINRPALTRLLQGIADNLNDTMVELLASTRNIEDFINKLTDNIAAIMGEIAKLANLPDLLSMFVDFDVSSIRELLPLVQKALNSEVHLDVIVDSLIEIVDLLETRIISATNDTDLAVIFDDLRTLVRGVGSLDSLRRSVVVDIPLKSVLVDTSALETLLIKDVGLSSKDAQDVLNANFTTSMFAAVTALDIQSQLCDPEQIKYLLSLPKSSSLSYSEVSRALCAVDQETSLNISLAIVKSLDVSDLIVNFINQKFGINTAELQEVAIYLTPIQDELAVTTKEISKATEILTLPSTARLTGSAQIGAVSASSFSNIVCGSELSGYEAEQEAISDVDFGDINAAAIDASGVDDPDYFHGPVHNPINVLLWMYMNVSLFLNTGAIHKLCHAQGGGRGYPNVYVLILNIKHQIHVFFVNIKHNKNRPPSPDQLAKISLLDLCTCDLYNVTISVVHVMPGI</sequence>
<gene>
    <name evidence="1" type="ORF">EB796_013416</name>
</gene>
<dbReference type="Proteomes" id="UP000593567">
    <property type="component" value="Unassembled WGS sequence"/>
</dbReference>
<name>A0A7J7JS74_BUGNE</name>
<comment type="caution">
    <text evidence="1">The sequence shown here is derived from an EMBL/GenBank/DDBJ whole genome shotgun (WGS) entry which is preliminary data.</text>
</comment>
<evidence type="ECO:0000313" key="1">
    <source>
        <dbReference type="EMBL" id="KAF6028278.1"/>
    </source>
</evidence>
<dbReference type="OrthoDB" id="10692726at2759"/>
<evidence type="ECO:0000313" key="2">
    <source>
        <dbReference type="Proteomes" id="UP000593567"/>
    </source>
</evidence>
<reference evidence="1" key="1">
    <citation type="submission" date="2020-06" db="EMBL/GenBank/DDBJ databases">
        <title>Draft genome of Bugula neritina, a colonial animal packing powerful symbionts and potential medicines.</title>
        <authorList>
            <person name="Rayko M."/>
        </authorList>
    </citation>
    <scope>NUCLEOTIDE SEQUENCE [LARGE SCALE GENOMIC DNA]</scope>
    <source>
        <strain evidence="1">Kwan_BN1</strain>
    </source>
</reference>
<organism evidence="1 2">
    <name type="scientific">Bugula neritina</name>
    <name type="common">Brown bryozoan</name>
    <name type="synonym">Sertularia neritina</name>
    <dbReference type="NCBI Taxonomy" id="10212"/>
    <lineage>
        <taxon>Eukaryota</taxon>
        <taxon>Metazoa</taxon>
        <taxon>Spiralia</taxon>
        <taxon>Lophotrochozoa</taxon>
        <taxon>Bryozoa</taxon>
        <taxon>Gymnolaemata</taxon>
        <taxon>Cheilostomatida</taxon>
        <taxon>Flustrina</taxon>
        <taxon>Buguloidea</taxon>
        <taxon>Bugulidae</taxon>
        <taxon>Bugula</taxon>
    </lineage>
</organism>
<proteinExistence type="predicted"/>
<protein>
    <submittedName>
        <fullName evidence="1">ABCA12</fullName>
    </submittedName>
</protein>
<accession>A0A7J7JS74</accession>
<dbReference type="EMBL" id="VXIV02001967">
    <property type="protein sequence ID" value="KAF6028278.1"/>
    <property type="molecule type" value="Genomic_DNA"/>
</dbReference>
<keyword evidence="2" id="KW-1185">Reference proteome</keyword>